<sequence length="388" mass="43506">MISNGSKNLEGQVLPLEPKDQVKPVDDIRSLLFFIIRQSLNEEILRTSLDHLIRNHLPILGARIRPIEKNGGLAYHFPDLSTNQPLFGWSSCSVDTTLAASQLLPSGDLPEDAVTWGRPIMDLEDEWTPIGWPKMRHDDGPNTPTLLVHLTHYKDGTVVSTNLPHAVVDQMGYGSFIRAWLQVANGVEPAQFIELERGALDGPKDISEKALRRKGTYRVKSLRDRIGIIVGLVAELAKQPDEVRRLMFFPEPLIVKLRKKHQATITSTHGPDHPQLTNGDILVALLLKLGNLHRKKPKMMVLSGAVNALIDTLKPDNIDRAFAVNREIFRRGYVFGHSLPRIKRLATRFNAQIMCKADDGYWCDFTACEKSMVLVDKLMESDPSLGTL</sequence>
<gene>
    <name evidence="1" type="ORF">CTRU02_206671</name>
</gene>
<evidence type="ECO:0000313" key="2">
    <source>
        <dbReference type="Proteomes" id="UP000805649"/>
    </source>
</evidence>
<protein>
    <submittedName>
        <fullName evidence="1">LysR family regulatory protein</fullName>
    </submittedName>
</protein>
<name>A0ACC3Z7J6_COLTU</name>
<dbReference type="EMBL" id="VUJX02000003">
    <property type="protein sequence ID" value="KAL0940061.1"/>
    <property type="molecule type" value="Genomic_DNA"/>
</dbReference>
<evidence type="ECO:0000313" key="1">
    <source>
        <dbReference type="EMBL" id="KAL0940061.1"/>
    </source>
</evidence>
<keyword evidence="2" id="KW-1185">Reference proteome</keyword>
<comment type="caution">
    <text evidence="1">The sequence shown here is derived from an EMBL/GenBank/DDBJ whole genome shotgun (WGS) entry which is preliminary data.</text>
</comment>
<proteinExistence type="predicted"/>
<reference evidence="1 2" key="1">
    <citation type="journal article" date="2020" name="Phytopathology">
        <title>Genome Sequence Resources of Colletotrichum truncatum, C. plurivorum, C. musicola, and C. sojae: Four Species Pathogenic to Soybean (Glycine max).</title>
        <authorList>
            <person name="Rogerio F."/>
            <person name="Boufleur T.R."/>
            <person name="Ciampi-Guillardi M."/>
            <person name="Sukno S.A."/>
            <person name="Thon M.R."/>
            <person name="Massola Junior N.S."/>
            <person name="Baroncelli R."/>
        </authorList>
    </citation>
    <scope>NUCLEOTIDE SEQUENCE [LARGE SCALE GENOMIC DNA]</scope>
    <source>
        <strain evidence="1 2">CMES1059</strain>
    </source>
</reference>
<organism evidence="1 2">
    <name type="scientific">Colletotrichum truncatum</name>
    <name type="common">Anthracnose fungus</name>
    <name type="synonym">Colletotrichum capsici</name>
    <dbReference type="NCBI Taxonomy" id="5467"/>
    <lineage>
        <taxon>Eukaryota</taxon>
        <taxon>Fungi</taxon>
        <taxon>Dikarya</taxon>
        <taxon>Ascomycota</taxon>
        <taxon>Pezizomycotina</taxon>
        <taxon>Sordariomycetes</taxon>
        <taxon>Hypocreomycetidae</taxon>
        <taxon>Glomerellales</taxon>
        <taxon>Glomerellaceae</taxon>
        <taxon>Colletotrichum</taxon>
        <taxon>Colletotrichum truncatum species complex</taxon>
    </lineage>
</organism>
<accession>A0ACC3Z7J6</accession>
<dbReference type="Proteomes" id="UP000805649">
    <property type="component" value="Unassembled WGS sequence"/>
</dbReference>